<dbReference type="NCBIfam" id="TIGR03939">
    <property type="entry name" value="PGA_TPR_OMP"/>
    <property type="match status" value="1"/>
</dbReference>
<dbReference type="Proteomes" id="UP001367030">
    <property type="component" value="Unassembled WGS sequence"/>
</dbReference>
<evidence type="ECO:0000259" key="2">
    <source>
        <dbReference type="Pfam" id="PF21197"/>
    </source>
</evidence>
<dbReference type="Gene3D" id="1.25.40.10">
    <property type="entry name" value="Tetratricopeptide repeat domain"/>
    <property type="match status" value="1"/>
</dbReference>
<gene>
    <name evidence="3" type="primary">pgaA</name>
    <name evidence="3" type="ORF">WKW79_22330</name>
</gene>
<evidence type="ECO:0000313" key="3">
    <source>
        <dbReference type="EMBL" id="MEJ8857330.1"/>
    </source>
</evidence>
<comment type="caution">
    <text evidence="3">The sequence shown here is derived from an EMBL/GenBank/DDBJ whole genome shotgun (WGS) entry which is preliminary data.</text>
</comment>
<dbReference type="InterPro" id="IPR049003">
    <property type="entry name" value="PgaA_barrel"/>
</dbReference>
<name>A0ABU8XE37_9BURK</name>
<protein>
    <submittedName>
        <fullName evidence="3">Poly-beta-1,6 N-acetyl-D-glucosamine export porin PgaA</fullName>
    </submittedName>
</protein>
<dbReference type="InterPro" id="IPR011990">
    <property type="entry name" value="TPR-like_helical_dom_sf"/>
</dbReference>
<keyword evidence="4" id="KW-1185">Reference proteome</keyword>
<dbReference type="SUPFAM" id="SSF48452">
    <property type="entry name" value="TPR-like"/>
    <property type="match status" value="1"/>
</dbReference>
<dbReference type="InterPro" id="IPR023870">
    <property type="entry name" value="PGA_export_porin_PgaA"/>
</dbReference>
<reference evidence="3 4" key="1">
    <citation type="submission" date="2024-03" db="EMBL/GenBank/DDBJ databases">
        <title>Novel species of the genus Variovorax.</title>
        <authorList>
            <person name="Liu Q."/>
            <person name="Xin Y.-H."/>
        </authorList>
    </citation>
    <scope>NUCLEOTIDE SEQUENCE [LARGE SCALE GENOMIC DNA]</scope>
    <source>
        <strain evidence="3 4">KACC 18901</strain>
    </source>
</reference>
<proteinExistence type="predicted"/>
<feature type="domain" description="PgaA membrane beta barrel" evidence="2">
    <location>
        <begin position="441"/>
        <end position="700"/>
    </location>
</feature>
<evidence type="ECO:0000313" key="4">
    <source>
        <dbReference type="Proteomes" id="UP001367030"/>
    </source>
</evidence>
<organism evidence="3 4">
    <name type="scientific">Variovorax robiniae</name>
    <dbReference type="NCBI Taxonomy" id="1836199"/>
    <lineage>
        <taxon>Bacteria</taxon>
        <taxon>Pseudomonadati</taxon>
        <taxon>Pseudomonadota</taxon>
        <taxon>Betaproteobacteria</taxon>
        <taxon>Burkholderiales</taxon>
        <taxon>Comamonadaceae</taxon>
        <taxon>Variovorax</taxon>
    </lineage>
</organism>
<dbReference type="SUPFAM" id="SSF56935">
    <property type="entry name" value="Porins"/>
    <property type="match status" value="1"/>
</dbReference>
<dbReference type="Pfam" id="PF21197">
    <property type="entry name" value="PgaA_barrel"/>
    <property type="match status" value="1"/>
</dbReference>
<feature type="region of interest" description="Disordered" evidence="1">
    <location>
        <begin position="406"/>
        <end position="433"/>
    </location>
</feature>
<dbReference type="RefSeq" id="WP_340337401.1">
    <property type="nucleotide sequence ID" value="NZ_JBBKZS010000010.1"/>
</dbReference>
<evidence type="ECO:0000256" key="1">
    <source>
        <dbReference type="SAM" id="MobiDB-lite"/>
    </source>
</evidence>
<accession>A0ABU8XE37</accession>
<sequence length="702" mass="76792">MLVWGLAGAQATMAPDASTVRATRASEPVQHAQAVSGKRPDAPADVSDLVERGRLAWRAGDRYAALAAFGQARRLQPDNPEIAQALADVLVELGAPSGAAYSIGPRADPGLRSRLAAQRLRWAMDLHPLSPDPRRRFDDIDPALAGLDALLAEARAATPPDAGLVTRLQRDRAVALRQRERWQDALDQVASLRAAGDAVPAYVLQAEADALLALRRPADARRVYNEALQGLTPAQKADDEGPWRSLMTSRAYAEEESEDFDAAFATVAALVAEAGPPWRGASASQTPRENDAWLSAQAFDAAMYSYAGMPAASWERIAPLESGAPALAWLRAQAAGVAAQQGWPRQAEDGIDTAASLAPEDFGIRLQQVESDTRRHRLPRADERLAPLLEQGGDLPQVQNVRRELDAESGPSVRMELGGRDTSSQALRGPGNGWNANLQVESSTIGGTWRLVGLADGLAESLQEGRAERQRLGGGVQGRWPDWKLALLAWSQTGSLNTTGGSVAAQWEPTDHWTFLADAAKHSPDTPLRADFHGISADSVGAGVRYAWTAANEMGVRVQYMDFTDGNRREQVTLDGSFNVYARPHLNITLRPRLEWQRNSLAATPYFNPIEGWLPSIEAEVEHILWRAYERAFVHRLRLNVGAYDQRSFGTHGVGSAAYEQGWRHDPWTELTWGVEWASRVYDGQRERTLRAYLVLQHKFGR</sequence>
<dbReference type="EMBL" id="JBBKZS010000010">
    <property type="protein sequence ID" value="MEJ8857330.1"/>
    <property type="molecule type" value="Genomic_DNA"/>
</dbReference>